<keyword evidence="2" id="KW-1185">Reference proteome</keyword>
<dbReference type="OrthoDB" id="8295691at2"/>
<name>A0A4Q1KJ10_9SPHN</name>
<evidence type="ECO:0008006" key="3">
    <source>
        <dbReference type="Google" id="ProtNLM"/>
    </source>
</evidence>
<accession>A0A4Q1KJ10</accession>
<evidence type="ECO:0000313" key="1">
    <source>
        <dbReference type="EMBL" id="RXR29320.1"/>
    </source>
</evidence>
<dbReference type="Proteomes" id="UP000290958">
    <property type="component" value="Unassembled WGS sequence"/>
</dbReference>
<sequence>MKSLVEQVTKANLAGRIFNERQLAEVLGGGDARRYGLVNRALKDGSLIRLKRGTYLLDKQYRSDTVHPFAVAQALQPGSYVSLESALSFHGWIPEAVYTTASISPGRKTIIQETSSMGRFTFHPVATHDYQFLTSVERIKFGKLTAFVATPLRALMDLVALRKEQWSGTDWLTTGMRIEESQLLSLGRKDFVALKPVYKHKAVNEFLHKLEHEVLSMRGARNGRGSCD</sequence>
<proteinExistence type="predicted"/>
<evidence type="ECO:0000313" key="2">
    <source>
        <dbReference type="Proteomes" id="UP000290958"/>
    </source>
</evidence>
<protein>
    <recommendedName>
        <fullName evidence="3">Transcriptional regulator</fullName>
    </recommendedName>
</protein>
<organism evidence="1 2">
    <name type="scientific">Sphingobium fluviale</name>
    <dbReference type="NCBI Taxonomy" id="2506423"/>
    <lineage>
        <taxon>Bacteria</taxon>
        <taxon>Pseudomonadati</taxon>
        <taxon>Pseudomonadota</taxon>
        <taxon>Alphaproteobacteria</taxon>
        <taxon>Sphingomonadales</taxon>
        <taxon>Sphingomonadaceae</taxon>
        <taxon>Sphingobium</taxon>
    </lineage>
</organism>
<gene>
    <name evidence="1" type="ORF">EQG66_07480</name>
</gene>
<dbReference type="RefSeq" id="WP_129403957.1">
    <property type="nucleotide sequence ID" value="NZ_SBKP01000005.1"/>
</dbReference>
<comment type="caution">
    <text evidence="1">The sequence shown here is derived from an EMBL/GenBank/DDBJ whole genome shotgun (WGS) entry which is preliminary data.</text>
</comment>
<dbReference type="EMBL" id="SBKP01000005">
    <property type="protein sequence ID" value="RXR29320.1"/>
    <property type="molecule type" value="Genomic_DNA"/>
</dbReference>
<reference evidence="2" key="1">
    <citation type="submission" date="2019-01" db="EMBL/GenBank/DDBJ databases">
        <title>Cytophagaceae bacterium strain CAR-16.</title>
        <authorList>
            <person name="Chen W.-M."/>
        </authorList>
    </citation>
    <scope>NUCLEOTIDE SEQUENCE [LARGE SCALE GENOMIC DNA]</scope>
    <source>
        <strain evidence="2">CHR27</strain>
    </source>
</reference>
<dbReference type="AlphaFoldDB" id="A0A4Q1KJ10"/>